<dbReference type="Pfam" id="PF01595">
    <property type="entry name" value="CNNM"/>
    <property type="match status" value="1"/>
</dbReference>
<reference evidence="14 15" key="1">
    <citation type="submission" date="2010-08" db="EMBL/GenBank/DDBJ databases">
        <title>Complete sequence of Clostridium cellulovorans 743B.</title>
        <authorList>
            <consortium name="US DOE Joint Genome Institute"/>
            <person name="Lucas S."/>
            <person name="Copeland A."/>
            <person name="Lapidus A."/>
            <person name="Cheng J.-F."/>
            <person name="Bruce D."/>
            <person name="Goodwin L."/>
            <person name="Pitluck S."/>
            <person name="Chertkov O."/>
            <person name="Detter J.C."/>
            <person name="Han C."/>
            <person name="Tapia R."/>
            <person name="Land M."/>
            <person name="Hauser L."/>
            <person name="Chang Y.-J."/>
            <person name="Jeffries C."/>
            <person name="Kyrpides N."/>
            <person name="Ivanova N."/>
            <person name="Mikhailova N."/>
            <person name="Hemme C.L."/>
            <person name="Woyke T."/>
        </authorList>
    </citation>
    <scope>NUCLEOTIDE SEQUENCE [LARGE SCALE GENOMIC DNA]</scope>
    <source>
        <strain evidence="15">ATCC 35296 / DSM 3052 / OCM 3 / 743B</strain>
    </source>
</reference>
<dbReference type="EMBL" id="CP002160">
    <property type="protein sequence ID" value="ADL53124.1"/>
    <property type="molecule type" value="Genomic_DNA"/>
</dbReference>
<dbReference type="SUPFAM" id="SSF56176">
    <property type="entry name" value="FAD-binding/transporter-associated domain-like"/>
    <property type="match status" value="1"/>
</dbReference>
<dbReference type="Pfam" id="PF03471">
    <property type="entry name" value="CorC_HlyC"/>
    <property type="match status" value="1"/>
</dbReference>
<dbReference type="InterPro" id="IPR051676">
    <property type="entry name" value="UPF0053_domain"/>
</dbReference>
<dbReference type="PROSITE" id="PS51371">
    <property type="entry name" value="CBS"/>
    <property type="match status" value="2"/>
</dbReference>
<evidence type="ECO:0000256" key="7">
    <source>
        <dbReference type="ARBA" id="ARBA00023122"/>
    </source>
</evidence>
<dbReference type="RefSeq" id="WP_010073523.1">
    <property type="nucleotide sequence ID" value="NC_014393.1"/>
</dbReference>
<name>D9SVR3_CLOC7</name>
<dbReference type="Gene3D" id="3.30.465.10">
    <property type="match status" value="1"/>
</dbReference>
<keyword evidence="5" id="KW-0677">Repeat</keyword>
<dbReference type="InterPro" id="IPR036318">
    <property type="entry name" value="FAD-bd_PCMH-like_sf"/>
</dbReference>
<protein>
    <recommendedName>
        <fullName evidence="16">CBS domain containing protein</fullName>
    </recommendedName>
</protein>
<sequence>MEVASNGVFSQLILIFILTLINAFFSAAEMAIVSTNKNKLRILVESGDKRAINLEQLVSNPANFLSTIQVGITLAGFFSSAFAASGLSKHLAGILYKYNIPYSDEISLVAITMIISYITLVLGELFPKRLALKNPESIALFSTTIIVYFSRITKPFVKLLSISTNLLLRIFKLDIEALEEKVSIEEIRSLIEVGQENGVINETEKEMIESIFDFDNTLAVEVMTPRTEVFMIDIEDPIEDLLQEISAKNFSRIPVFKDTYDNIIGILLMKDLYSKTLEEGFHNINLEAILRNPYFVPETINIDILFRDLQKTKNHMAILIDEYGGFSGVVTLDDLIEEIMGDIYDEHEVEEETGMEKIDDFTYLVNGRCSLYDLNEELNINIEDDDVETLSGLLIKIMGKIPSSKDTHAVIYYDGLGFKIEAINKHTISKVKVFLEQKANKK</sequence>
<keyword evidence="8 10" id="KW-0472">Membrane</keyword>
<dbReference type="eggNOG" id="COG1253">
    <property type="taxonomic scope" value="Bacteria"/>
</dbReference>
<feature type="transmembrane region" description="Helical" evidence="11">
    <location>
        <begin position="106"/>
        <end position="126"/>
    </location>
</feature>
<dbReference type="Proteomes" id="UP000002730">
    <property type="component" value="Chromosome"/>
</dbReference>
<dbReference type="InterPro" id="IPR016169">
    <property type="entry name" value="FAD-bd_PCMH_sub2"/>
</dbReference>
<proteinExistence type="inferred from homology"/>
<dbReference type="Pfam" id="PF00571">
    <property type="entry name" value="CBS"/>
    <property type="match status" value="2"/>
</dbReference>
<keyword evidence="3" id="KW-1003">Cell membrane</keyword>
<feature type="domain" description="CNNM transmembrane" evidence="13">
    <location>
        <begin position="4"/>
        <end position="204"/>
    </location>
</feature>
<organism evidence="14 15">
    <name type="scientific">Clostridium cellulovorans (strain ATCC 35296 / DSM 3052 / OCM 3 / 743B)</name>
    <dbReference type="NCBI Taxonomy" id="573061"/>
    <lineage>
        <taxon>Bacteria</taxon>
        <taxon>Bacillati</taxon>
        <taxon>Bacillota</taxon>
        <taxon>Clostridia</taxon>
        <taxon>Eubacteriales</taxon>
        <taxon>Clostridiaceae</taxon>
        <taxon>Clostridium</taxon>
    </lineage>
</organism>
<evidence type="ECO:0000256" key="5">
    <source>
        <dbReference type="ARBA" id="ARBA00022737"/>
    </source>
</evidence>
<dbReference type="PROSITE" id="PS51846">
    <property type="entry name" value="CNNM"/>
    <property type="match status" value="1"/>
</dbReference>
<evidence type="ECO:0000256" key="9">
    <source>
        <dbReference type="PROSITE-ProRule" id="PRU00703"/>
    </source>
</evidence>
<gene>
    <name evidence="14" type="ordered locus">Clocel_3446</name>
</gene>
<evidence type="ECO:0000256" key="4">
    <source>
        <dbReference type="ARBA" id="ARBA00022692"/>
    </source>
</evidence>
<evidence type="ECO:0000256" key="1">
    <source>
        <dbReference type="ARBA" id="ARBA00004651"/>
    </source>
</evidence>
<evidence type="ECO:0008006" key="16">
    <source>
        <dbReference type="Google" id="ProtNLM"/>
    </source>
</evidence>
<evidence type="ECO:0000259" key="13">
    <source>
        <dbReference type="PROSITE" id="PS51846"/>
    </source>
</evidence>
<dbReference type="AlphaFoldDB" id="D9SVR3"/>
<comment type="similarity">
    <text evidence="2">Belongs to the UPF0053 family.</text>
</comment>
<dbReference type="SMART" id="SM00116">
    <property type="entry name" value="CBS"/>
    <property type="match status" value="2"/>
</dbReference>
<dbReference type="SMART" id="SM01091">
    <property type="entry name" value="CorC_HlyC"/>
    <property type="match status" value="1"/>
</dbReference>
<accession>D9SVR3</accession>
<dbReference type="OrthoDB" id="9798188at2"/>
<evidence type="ECO:0000256" key="6">
    <source>
        <dbReference type="ARBA" id="ARBA00022989"/>
    </source>
</evidence>
<evidence type="ECO:0000256" key="3">
    <source>
        <dbReference type="ARBA" id="ARBA00022475"/>
    </source>
</evidence>
<feature type="domain" description="CBS" evidence="12">
    <location>
        <begin position="289"/>
        <end position="346"/>
    </location>
</feature>
<keyword evidence="4 10" id="KW-0812">Transmembrane</keyword>
<dbReference type="KEGG" id="ccb:Clocel_3446"/>
<evidence type="ECO:0000256" key="2">
    <source>
        <dbReference type="ARBA" id="ARBA00006337"/>
    </source>
</evidence>
<evidence type="ECO:0000313" key="14">
    <source>
        <dbReference type="EMBL" id="ADL53124.1"/>
    </source>
</evidence>
<dbReference type="Gene3D" id="3.10.580.10">
    <property type="entry name" value="CBS-domain"/>
    <property type="match status" value="1"/>
</dbReference>
<dbReference type="InterPro" id="IPR005170">
    <property type="entry name" value="Transptr-assoc_dom"/>
</dbReference>
<evidence type="ECO:0000256" key="10">
    <source>
        <dbReference type="PROSITE-ProRule" id="PRU01193"/>
    </source>
</evidence>
<dbReference type="CDD" id="cd04590">
    <property type="entry name" value="CBS_pair_CorC_HlyC_assoc"/>
    <property type="match status" value="1"/>
</dbReference>
<keyword evidence="15" id="KW-1185">Reference proteome</keyword>
<evidence type="ECO:0000256" key="11">
    <source>
        <dbReference type="SAM" id="Phobius"/>
    </source>
</evidence>
<dbReference type="InterPro" id="IPR046342">
    <property type="entry name" value="CBS_dom_sf"/>
</dbReference>
<dbReference type="GO" id="GO:0005886">
    <property type="term" value="C:plasma membrane"/>
    <property type="evidence" value="ECO:0007669"/>
    <property type="project" value="UniProtKB-SubCell"/>
</dbReference>
<evidence type="ECO:0000313" key="15">
    <source>
        <dbReference type="Proteomes" id="UP000002730"/>
    </source>
</evidence>
<dbReference type="InterPro" id="IPR002550">
    <property type="entry name" value="CNNM"/>
</dbReference>
<keyword evidence="6 10" id="KW-1133">Transmembrane helix</keyword>
<dbReference type="STRING" id="573061.Clocel_3446"/>
<comment type="subcellular location">
    <subcellularLocation>
        <location evidence="1">Cell membrane</location>
        <topology evidence="1">Multi-pass membrane protein</topology>
    </subcellularLocation>
</comment>
<dbReference type="InterPro" id="IPR044751">
    <property type="entry name" value="Ion_transp-like_CBS"/>
</dbReference>
<dbReference type="FunFam" id="3.10.580.10:FF:000002">
    <property type="entry name" value="Magnesium/cobalt efflux protein CorC"/>
    <property type="match status" value="1"/>
</dbReference>
<evidence type="ECO:0000256" key="8">
    <source>
        <dbReference type="ARBA" id="ARBA00023136"/>
    </source>
</evidence>
<keyword evidence="7 9" id="KW-0129">CBS domain</keyword>
<dbReference type="SUPFAM" id="SSF54631">
    <property type="entry name" value="CBS-domain pair"/>
    <property type="match status" value="1"/>
</dbReference>
<dbReference type="HOGENOM" id="CLU_015237_4_0_9"/>
<feature type="transmembrane region" description="Helical" evidence="11">
    <location>
        <begin position="12"/>
        <end position="33"/>
    </location>
</feature>
<dbReference type="InterPro" id="IPR000644">
    <property type="entry name" value="CBS_dom"/>
</dbReference>
<feature type="transmembrane region" description="Helical" evidence="11">
    <location>
        <begin position="64"/>
        <end position="86"/>
    </location>
</feature>
<feature type="domain" description="CBS" evidence="12">
    <location>
        <begin position="223"/>
        <end position="284"/>
    </location>
</feature>
<dbReference type="GO" id="GO:0050660">
    <property type="term" value="F:flavin adenine dinucleotide binding"/>
    <property type="evidence" value="ECO:0007669"/>
    <property type="project" value="InterPro"/>
</dbReference>
<dbReference type="PANTHER" id="PTHR43099:SF2">
    <property type="entry name" value="UPF0053 PROTEIN YRKA"/>
    <property type="match status" value="1"/>
</dbReference>
<dbReference type="PANTHER" id="PTHR43099">
    <property type="entry name" value="UPF0053 PROTEIN YRKA"/>
    <property type="match status" value="1"/>
</dbReference>
<evidence type="ECO:0000259" key="12">
    <source>
        <dbReference type="PROSITE" id="PS51371"/>
    </source>
</evidence>